<dbReference type="InterPro" id="IPR009081">
    <property type="entry name" value="PP-bd_ACP"/>
</dbReference>
<gene>
    <name evidence="2" type="ORF">EHO61_12740</name>
</gene>
<proteinExistence type="predicted"/>
<evidence type="ECO:0000313" key="2">
    <source>
        <dbReference type="EMBL" id="TGK17273.1"/>
    </source>
</evidence>
<keyword evidence="3" id="KW-1185">Reference proteome</keyword>
<accession>A0A4R9GNX4</accession>
<dbReference type="Pfam" id="PF00550">
    <property type="entry name" value="PP-binding"/>
    <property type="match status" value="1"/>
</dbReference>
<dbReference type="RefSeq" id="WP_135813962.1">
    <property type="nucleotide sequence ID" value="NZ_RQEV01000012.1"/>
</dbReference>
<comment type="caution">
    <text evidence="2">The sequence shown here is derived from an EMBL/GenBank/DDBJ whole genome shotgun (WGS) entry which is preliminary data.</text>
</comment>
<dbReference type="AlphaFoldDB" id="A0A4R9GNX4"/>
<organism evidence="2 3">
    <name type="scientific">Leptospira fluminis</name>
    <dbReference type="NCBI Taxonomy" id="2484979"/>
    <lineage>
        <taxon>Bacteria</taxon>
        <taxon>Pseudomonadati</taxon>
        <taxon>Spirochaetota</taxon>
        <taxon>Spirochaetia</taxon>
        <taxon>Leptospirales</taxon>
        <taxon>Leptospiraceae</taxon>
        <taxon>Leptospira</taxon>
    </lineage>
</organism>
<dbReference type="Gene3D" id="1.10.1200.10">
    <property type="entry name" value="ACP-like"/>
    <property type="match status" value="1"/>
</dbReference>
<sequence length="75" mass="8559">MRERVIEVMANVFAVEKEAITEDVALGKFKGWDSLRHMSLVLALEEEFGLRFDDDEVPNLISFKLILHALEARVG</sequence>
<reference evidence="2" key="1">
    <citation type="journal article" date="2019" name="PLoS Negl. Trop. Dis.">
        <title>Revisiting the worldwide diversity of Leptospira species in the environment.</title>
        <authorList>
            <person name="Vincent A.T."/>
            <person name="Schiettekatte O."/>
            <person name="Bourhy P."/>
            <person name="Veyrier F.J."/>
            <person name="Picardeau M."/>
        </authorList>
    </citation>
    <scope>NUCLEOTIDE SEQUENCE [LARGE SCALE GENOMIC DNA]</scope>
    <source>
        <strain evidence="2">SCS5</strain>
    </source>
</reference>
<dbReference type="SUPFAM" id="SSF47336">
    <property type="entry name" value="ACP-like"/>
    <property type="match status" value="1"/>
</dbReference>
<feature type="domain" description="Carrier" evidence="1">
    <location>
        <begin position="1"/>
        <end position="74"/>
    </location>
</feature>
<evidence type="ECO:0000259" key="1">
    <source>
        <dbReference type="PROSITE" id="PS50075"/>
    </source>
</evidence>
<dbReference type="PROSITE" id="PS50075">
    <property type="entry name" value="CARRIER"/>
    <property type="match status" value="1"/>
</dbReference>
<evidence type="ECO:0000313" key="3">
    <source>
        <dbReference type="Proteomes" id="UP000297855"/>
    </source>
</evidence>
<protein>
    <submittedName>
        <fullName evidence="2">Acyl carrier protein</fullName>
    </submittedName>
</protein>
<dbReference type="EMBL" id="RQEV01000012">
    <property type="protein sequence ID" value="TGK17273.1"/>
    <property type="molecule type" value="Genomic_DNA"/>
</dbReference>
<name>A0A4R9GNX4_9LEPT</name>
<dbReference type="Proteomes" id="UP000297855">
    <property type="component" value="Unassembled WGS sequence"/>
</dbReference>
<dbReference type="OrthoDB" id="9804551at2"/>
<dbReference type="InterPro" id="IPR036736">
    <property type="entry name" value="ACP-like_sf"/>
</dbReference>